<dbReference type="SMART" id="SM00849">
    <property type="entry name" value="Lactamase_B"/>
    <property type="match status" value="1"/>
</dbReference>
<evidence type="ECO:0000259" key="3">
    <source>
        <dbReference type="SMART" id="SM01027"/>
    </source>
</evidence>
<evidence type="ECO:0000256" key="1">
    <source>
        <dbReference type="ARBA" id="ARBA00022801"/>
    </source>
</evidence>
<dbReference type="SMART" id="SM01027">
    <property type="entry name" value="Beta-Casp"/>
    <property type="match status" value="1"/>
</dbReference>
<dbReference type="Pfam" id="PF00753">
    <property type="entry name" value="Lactamase_B"/>
    <property type="match status" value="1"/>
</dbReference>
<gene>
    <name evidence="4" type="ORF">A2571_00130</name>
</gene>
<dbReference type="CDD" id="cd16295">
    <property type="entry name" value="TTHA0252-CPSF-like_MBL-fold"/>
    <property type="match status" value="1"/>
</dbReference>
<evidence type="ECO:0000313" key="4">
    <source>
        <dbReference type="EMBL" id="OHA58782.1"/>
    </source>
</evidence>
<evidence type="ECO:0008006" key="6">
    <source>
        <dbReference type="Google" id="ProtNLM"/>
    </source>
</evidence>
<dbReference type="InterPro" id="IPR011108">
    <property type="entry name" value="RMMBL"/>
</dbReference>
<accession>A0A1G2QFJ9</accession>
<keyword evidence="1" id="KW-0378">Hydrolase</keyword>
<evidence type="ECO:0000313" key="5">
    <source>
        <dbReference type="Proteomes" id="UP000177043"/>
    </source>
</evidence>
<dbReference type="InterPro" id="IPR050698">
    <property type="entry name" value="MBL"/>
</dbReference>
<proteinExistence type="predicted"/>
<organism evidence="4 5">
    <name type="scientific">Candidatus Vogelbacteria bacterium RIFOXYD1_FULL_44_32</name>
    <dbReference type="NCBI Taxonomy" id="1802438"/>
    <lineage>
        <taxon>Bacteria</taxon>
        <taxon>Candidatus Vogeliibacteriota</taxon>
    </lineage>
</organism>
<feature type="domain" description="Beta-Casp" evidence="3">
    <location>
        <begin position="246"/>
        <end position="372"/>
    </location>
</feature>
<reference evidence="4 5" key="1">
    <citation type="journal article" date="2016" name="Nat. Commun.">
        <title>Thousands of microbial genomes shed light on interconnected biogeochemical processes in an aquifer system.</title>
        <authorList>
            <person name="Anantharaman K."/>
            <person name="Brown C.T."/>
            <person name="Hug L.A."/>
            <person name="Sharon I."/>
            <person name="Castelle C.J."/>
            <person name="Probst A.J."/>
            <person name="Thomas B.C."/>
            <person name="Singh A."/>
            <person name="Wilkins M.J."/>
            <person name="Karaoz U."/>
            <person name="Brodie E.L."/>
            <person name="Williams K.H."/>
            <person name="Hubbard S.S."/>
            <person name="Banfield J.F."/>
        </authorList>
    </citation>
    <scope>NUCLEOTIDE SEQUENCE [LARGE SCALE GENOMIC DNA]</scope>
</reference>
<dbReference type="GO" id="GO:0004521">
    <property type="term" value="F:RNA endonuclease activity"/>
    <property type="evidence" value="ECO:0007669"/>
    <property type="project" value="TreeGrafter"/>
</dbReference>
<dbReference type="GO" id="GO:0016787">
    <property type="term" value="F:hydrolase activity"/>
    <property type="evidence" value="ECO:0007669"/>
    <property type="project" value="UniProtKB-KW"/>
</dbReference>
<dbReference type="InterPro" id="IPR022712">
    <property type="entry name" value="Beta_Casp"/>
</dbReference>
<dbReference type="Pfam" id="PF07521">
    <property type="entry name" value="RMMBL"/>
    <property type="match status" value="1"/>
</dbReference>
<protein>
    <recommendedName>
        <fullName evidence="6">MBL fold hydrolase</fullName>
    </recommendedName>
</protein>
<dbReference type="Proteomes" id="UP000177043">
    <property type="component" value="Unassembled WGS sequence"/>
</dbReference>
<name>A0A1G2QFJ9_9BACT</name>
<dbReference type="PANTHER" id="PTHR11203:SF37">
    <property type="entry name" value="INTEGRATOR COMPLEX SUBUNIT 11"/>
    <property type="match status" value="1"/>
</dbReference>
<comment type="caution">
    <text evidence="4">The sequence shown here is derived from an EMBL/GenBank/DDBJ whole genome shotgun (WGS) entry which is preliminary data.</text>
</comment>
<sequence length="459" mass="50469">MANKFSITFYGGTGSVTGANFLLETEEGGEKHRVLIDCGLEQSGRICPPENFAPFAYDPRSIEALFVTHGHLDHVGRIGKLVKDGFTGKIYSTPPTKGIAELIMLDSLGVMEKERRGTDLPPLYEPADVEQAMKQWQTFGYHDVLRLGNLQAVFRDAGHILGSAMIEFTLAGKKILFTGDIGNSPMPLLPDTEKITDIDYLLMESVYGDRNHEKRSERSEIMKGIIKDTMQAGGTLMIPAFSVERTQELLFEIENMMEHSEIPLVPVFVDSPLAIQVTEVYKKYNDYFKKDVAATVRESDGAIFKFPQLQFTKTTEESKAITHSGARKIVIAGSGMSNGGRILHHEKANLPDPHSTLLLAGYQVAGTLGRIIQDGAKHVRIMGENVAVRAKVAVVTGYSGHKDSDHLVEFVEDTAGTVKKVFVAMGEPKSSLFLVQRLRDYVGVDAVAPVAGEKIEINL</sequence>
<evidence type="ECO:0000259" key="2">
    <source>
        <dbReference type="SMART" id="SM00849"/>
    </source>
</evidence>
<dbReference type="Pfam" id="PF10996">
    <property type="entry name" value="Beta-Casp"/>
    <property type="match status" value="1"/>
</dbReference>
<dbReference type="EMBL" id="MHTJ01000002">
    <property type="protein sequence ID" value="OHA58782.1"/>
    <property type="molecule type" value="Genomic_DNA"/>
</dbReference>
<dbReference type="Gene3D" id="3.60.15.10">
    <property type="entry name" value="Ribonuclease Z/Hydroxyacylglutathione hydrolase-like"/>
    <property type="match status" value="1"/>
</dbReference>
<dbReference type="InterPro" id="IPR036866">
    <property type="entry name" value="RibonucZ/Hydroxyglut_hydro"/>
</dbReference>
<dbReference type="SUPFAM" id="SSF56281">
    <property type="entry name" value="Metallo-hydrolase/oxidoreductase"/>
    <property type="match status" value="1"/>
</dbReference>
<dbReference type="Gene3D" id="3.40.50.10890">
    <property type="match status" value="1"/>
</dbReference>
<feature type="domain" description="Metallo-beta-lactamase" evidence="2">
    <location>
        <begin position="17"/>
        <end position="210"/>
    </location>
</feature>
<dbReference type="PANTHER" id="PTHR11203">
    <property type="entry name" value="CLEAVAGE AND POLYADENYLATION SPECIFICITY FACTOR FAMILY MEMBER"/>
    <property type="match status" value="1"/>
</dbReference>
<dbReference type="InterPro" id="IPR001279">
    <property type="entry name" value="Metallo-B-lactamas"/>
</dbReference>
<dbReference type="AlphaFoldDB" id="A0A1G2QFJ9"/>